<reference evidence="1 2" key="1">
    <citation type="submission" date="2019-03" db="EMBL/GenBank/DDBJ databases">
        <title>Nematode-trapping fungi genome.</title>
        <authorList>
            <person name="Vidal-Diez De Ulzurrun G."/>
        </authorList>
    </citation>
    <scope>NUCLEOTIDE SEQUENCE [LARGE SCALE GENOMIC DNA]</scope>
    <source>
        <strain evidence="1 2">TWF154</strain>
    </source>
</reference>
<evidence type="ECO:0000313" key="2">
    <source>
        <dbReference type="Proteomes" id="UP000297595"/>
    </source>
</evidence>
<dbReference type="EMBL" id="SOZJ01000004">
    <property type="protein sequence ID" value="TGJ67787.1"/>
    <property type="molecule type" value="Genomic_DNA"/>
</dbReference>
<organism evidence="1 2">
    <name type="scientific">Orbilia oligospora</name>
    <name type="common">Nematode-trapping fungus</name>
    <name type="synonym">Arthrobotrys oligospora</name>
    <dbReference type="NCBI Taxonomy" id="2813651"/>
    <lineage>
        <taxon>Eukaryota</taxon>
        <taxon>Fungi</taxon>
        <taxon>Dikarya</taxon>
        <taxon>Ascomycota</taxon>
        <taxon>Pezizomycotina</taxon>
        <taxon>Orbiliomycetes</taxon>
        <taxon>Orbiliales</taxon>
        <taxon>Orbiliaceae</taxon>
        <taxon>Orbilia</taxon>
    </lineage>
</organism>
<proteinExistence type="predicted"/>
<evidence type="ECO:0000313" key="1">
    <source>
        <dbReference type="EMBL" id="TGJ67787.1"/>
    </source>
</evidence>
<sequence>MAVSALDTEIDIVLPNTPEIKHLRNGRNNREAWLCGGPSSFILIGVDAFARVDVVDPRWPRYVSKRQCKRSDHFLNSGPTFDLSAS</sequence>
<dbReference type="AlphaFoldDB" id="A0A7C8P5U5"/>
<protein>
    <submittedName>
        <fullName evidence="1">Uncharacterized protein</fullName>
    </submittedName>
</protein>
<dbReference type="Proteomes" id="UP000297595">
    <property type="component" value="Unassembled WGS sequence"/>
</dbReference>
<comment type="caution">
    <text evidence="1">The sequence shown here is derived from an EMBL/GenBank/DDBJ whole genome shotgun (WGS) entry which is preliminary data.</text>
</comment>
<name>A0A7C8P5U5_ORBOL</name>
<gene>
    <name evidence="1" type="ORF">EYR41_006893</name>
</gene>
<accession>A0A7C8P5U5</accession>